<feature type="compositionally biased region" description="Low complexity" evidence="1">
    <location>
        <begin position="157"/>
        <end position="219"/>
    </location>
</feature>
<dbReference type="PANTHER" id="PTHR34154:SF10">
    <property type="entry name" value="ASL1-LIKE GLYCOSYL HYDROLASE CATALYTIC DOMAIN-CONTAINING PROTEIN"/>
    <property type="match status" value="1"/>
</dbReference>
<dbReference type="InterPro" id="IPR024655">
    <property type="entry name" value="Asl1_glyco_hydro_catalytic"/>
</dbReference>
<dbReference type="InterPro" id="IPR053183">
    <property type="entry name" value="ASL1"/>
</dbReference>
<dbReference type="OrthoDB" id="43654at2759"/>
<dbReference type="Pfam" id="PF11790">
    <property type="entry name" value="Glyco_hydro_cc"/>
    <property type="match status" value="1"/>
</dbReference>
<dbReference type="Gene3D" id="3.20.20.80">
    <property type="entry name" value="Glycosidases"/>
    <property type="match status" value="1"/>
</dbReference>
<organism evidence="3 4">
    <name type="scientific">Septoria linicola</name>
    <dbReference type="NCBI Taxonomy" id="215465"/>
    <lineage>
        <taxon>Eukaryota</taxon>
        <taxon>Fungi</taxon>
        <taxon>Dikarya</taxon>
        <taxon>Ascomycota</taxon>
        <taxon>Pezizomycotina</taxon>
        <taxon>Dothideomycetes</taxon>
        <taxon>Dothideomycetidae</taxon>
        <taxon>Mycosphaerellales</taxon>
        <taxon>Mycosphaerellaceae</taxon>
        <taxon>Septoria</taxon>
    </lineage>
</organism>
<evidence type="ECO:0000313" key="4">
    <source>
        <dbReference type="Proteomes" id="UP001056384"/>
    </source>
</evidence>
<feature type="domain" description="Asl1-like glycosyl hydrolase catalytic" evidence="2">
    <location>
        <begin position="272"/>
        <end position="494"/>
    </location>
</feature>
<feature type="compositionally biased region" description="Low complexity" evidence="1">
    <location>
        <begin position="252"/>
        <end position="267"/>
    </location>
</feature>
<accession>A0A9Q9AUX9</accession>
<sequence length="499" mass="50874">MSAIKFSIVALASSAIASRHGHPYGAHKHLHSSGTGAAYATGSAGPYPYPNANGTGVWGSTGISKPSAPAGYDSASSGSPDQYSTLYSTSYQTVTVEQNYKAPAASGTGAAPAGYGSSASVADAASGSQCAAVTVTYTEKVTATITEGQNVPSKTDASPVESSSAASVPGYSAPAYGSSSSSEASPAKSSAPSAPAYSAPSSSSTEAAPVTTSAPSYESASPSASLTLSAYGANKQVENGANSASAYSSASSTKSAAPSYSSSSSSSGGKRGLAYNDASLTTCFSGSREVSWAYNWGSSSGGLTGDYTFIPTLWGTGSDFVNSWDNNAKSAISSGSSHLFSFNEPDHTEQANLSPAAAATAYAKYMNPYKGQAQLCAPSVTNGGGDMGLTWLKSFLDACTDCQIDCLNIHWYDSAENTEYFKSHIEDAAKLAPGKPIYVSEFGATGSDDQVNSFLQEVMPWMDSNSDVAGYAYFMVENGKLVSGTEPSTYGSTYMSYTS</sequence>
<dbReference type="PANTHER" id="PTHR34154">
    <property type="entry name" value="ALKALI-SENSITIVE LINKAGE PROTEIN 1"/>
    <property type="match status" value="1"/>
</dbReference>
<protein>
    <submittedName>
        <fullName evidence="3">Glycoside hydrolase superfamily</fullName>
    </submittedName>
</protein>
<dbReference type="EMBL" id="CP099425">
    <property type="protein sequence ID" value="USW55879.1"/>
    <property type="molecule type" value="Genomic_DNA"/>
</dbReference>
<reference evidence="3" key="1">
    <citation type="submission" date="2022-06" db="EMBL/GenBank/DDBJ databases">
        <title>Complete genome sequences of two strains of the flax pathogen Septoria linicola.</title>
        <authorList>
            <person name="Lapalu N."/>
            <person name="Simon A."/>
            <person name="Demenou B."/>
            <person name="Paumier D."/>
            <person name="Guillot M.-P."/>
            <person name="Gout L."/>
            <person name="Valade R."/>
        </authorList>
    </citation>
    <scope>NUCLEOTIDE SEQUENCE</scope>
    <source>
        <strain evidence="3">SE15195</strain>
    </source>
</reference>
<proteinExistence type="predicted"/>
<evidence type="ECO:0000256" key="1">
    <source>
        <dbReference type="SAM" id="MobiDB-lite"/>
    </source>
</evidence>
<dbReference type="SUPFAM" id="SSF51445">
    <property type="entry name" value="(Trans)glycosidases"/>
    <property type="match status" value="1"/>
</dbReference>
<name>A0A9Q9AUX9_9PEZI</name>
<keyword evidence="4" id="KW-1185">Reference proteome</keyword>
<gene>
    <name evidence="3" type="ORF">Slin15195_G091980</name>
</gene>
<evidence type="ECO:0000313" key="3">
    <source>
        <dbReference type="EMBL" id="USW55879.1"/>
    </source>
</evidence>
<dbReference type="GO" id="GO:0071966">
    <property type="term" value="P:fungal-type cell wall polysaccharide metabolic process"/>
    <property type="evidence" value="ECO:0007669"/>
    <property type="project" value="TreeGrafter"/>
</dbReference>
<feature type="region of interest" description="Disordered" evidence="1">
    <location>
        <begin position="252"/>
        <end position="271"/>
    </location>
</feature>
<keyword evidence="3" id="KW-0378">Hydrolase</keyword>
<dbReference type="AlphaFoldDB" id="A0A9Q9AUX9"/>
<dbReference type="InterPro" id="IPR017853">
    <property type="entry name" value="GH"/>
</dbReference>
<feature type="region of interest" description="Disordered" evidence="1">
    <location>
        <begin position="148"/>
        <end position="219"/>
    </location>
</feature>
<evidence type="ECO:0000259" key="2">
    <source>
        <dbReference type="Pfam" id="PF11790"/>
    </source>
</evidence>
<dbReference type="GO" id="GO:0009277">
    <property type="term" value="C:fungal-type cell wall"/>
    <property type="evidence" value="ECO:0007669"/>
    <property type="project" value="TreeGrafter"/>
</dbReference>
<dbReference type="Proteomes" id="UP001056384">
    <property type="component" value="Chromosome 8"/>
</dbReference>
<dbReference type="GO" id="GO:0016787">
    <property type="term" value="F:hydrolase activity"/>
    <property type="evidence" value="ECO:0007669"/>
    <property type="project" value="UniProtKB-KW"/>
</dbReference>